<dbReference type="Proteomes" id="UP000035721">
    <property type="component" value="Unassembled WGS sequence"/>
</dbReference>
<evidence type="ECO:0000313" key="1">
    <source>
        <dbReference type="EMBL" id="CCH79301.1"/>
    </source>
</evidence>
<reference evidence="2" key="1">
    <citation type="submission" date="2012-05" db="EMBL/GenBank/DDBJ databases">
        <authorList>
            <person name="McIlroy S."/>
        </authorList>
    </citation>
    <scope>NUCLEOTIDE SEQUENCE</scope>
    <source>
        <strain evidence="2">T1-X7</strain>
    </source>
</reference>
<evidence type="ECO:0000313" key="3">
    <source>
        <dbReference type="Proteomes" id="UP000035721"/>
    </source>
</evidence>
<proteinExistence type="predicted"/>
<sequence length="82" mass="8862">MSTKPPRPAYGDEVMTMTDETELNRLMDVAGSEGEALAALAGCVDRLHQVHAARAALARLDARSLRAALEARRTALEQEGTR</sequence>
<evidence type="ECO:0000313" key="2">
    <source>
        <dbReference type="EMBL" id="CCH79404.1"/>
    </source>
</evidence>
<comment type="caution">
    <text evidence="2">The sequence shown here is derived from an EMBL/GenBank/DDBJ whole genome shotgun (WGS) entry which is preliminary data.</text>
</comment>
<accession>A0A077M5G6</accession>
<dbReference type="EMBL" id="CAJB01000362">
    <property type="protein sequence ID" value="CCH79404.1"/>
    <property type="molecule type" value="Genomic_DNA"/>
</dbReference>
<dbReference type="STRING" id="1194083.BN12_4120004"/>
<organism evidence="2 3">
    <name type="scientific">Nostocoides japonicum T1-X7</name>
    <dbReference type="NCBI Taxonomy" id="1194083"/>
    <lineage>
        <taxon>Bacteria</taxon>
        <taxon>Bacillati</taxon>
        <taxon>Actinomycetota</taxon>
        <taxon>Actinomycetes</taxon>
        <taxon>Micrococcales</taxon>
        <taxon>Intrasporangiaceae</taxon>
        <taxon>Nostocoides</taxon>
    </lineage>
</organism>
<protein>
    <submittedName>
        <fullName evidence="2">Uncharacterized protein</fullName>
    </submittedName>
</protein>
<gene>
    <name evidence="1" type="ORF">BN12_4120004</name>
    <name evidence="2" type="ORF">BN12_4240002</name>
</gene>
<keyword evidence="3" id="KW-1185">Reference proteome</keyword>
<dbReference type="EMBL" id="CAJB01000349">
    <property type="protein sequence ID" value="CCH79301.1"/>
    <property type="molecule type" value="Genomic_DNA"/>
</dbReference>
<name>A0A077M5G6_9MICO</name>
<dbReference type="AlphaFoldDB" id="A0A077M5G6"/>
<reference evidence="2 3" key="2">
    <citation type="journal article" date="2013" name="ISME J.">
        <title>A metabolic model for members of the genus Tetrasphaera involved in enhanced biological phosphorus removal.</title>
        <authorList>
            <person name="Kristiansen R."/>
            <person name="Nguyen H.T.T."/>
            <person name="Saunders A.M."/>
            <person name="Nielsen J.L."/>
            <person name="Wimmer R."/>
            <person name="Le V.Q."/>
            <person name="McIlroy S.J."/>
            <person name="Petrovski S."/>
            <person name="Seviour R.J."/>
            <person name="Calteau A."/>
            <person name="Nielsen K.L."/>
            <person name="Nielsen P.H."/>
        </authorList>
    </citation>
    <scope>NUCLEOTIDE SEQUENCE [LARGE SCALE GENOMIC DNA]</scope>
    <source>
        <strain evidence="2 3">T1-X7</strain>
    </source>
</reference>